<dbReference type="Gene3D" id="1.10.10.10">
    <property type="entry name" value="Winged helix-like DNA-binding domain superfamily/Winged helix DNA-binding domain"/>
    <property type="match status" value="1"/>
</dbReference>
<name>A0A2M7W1J1_9BACT</name>
<evidence type="ECO:0000256" key="3">
    <source>
        <dbReference type="ARBA" id="ARBA00023082"/>
    </source>
</evidence>
<evidence type="ECO:0008006" key="9">
    <source>
        <dbReference type="Google" id="ProtNLM"/>
    </source>
</evidence>
<evidence type="ECO:0000313" key="8">
    <source>
        <dbReference type="Proteomes" id="UP000228952"/>
    </source>
</evidence>
<dbReference type="InterPro" id="IPR014284">
    <property type="entry name" value="RNA_pol_sigma-70_dom"/>
</dbReference>
<dbReference type="InterPro" id="IPR036388">
    <property type="entry name" value="WH-like_DNA-bd_sf"/>
</dbReference>
<dbReference type="CDD" id="cd06171">
    <property type="entry name" value="Sigma70_r4"/>
    <property type="match status" value="1"/>
</dbReference>
<dbReference type="Pfam" id="PF08281">
    <property type="entry name" value="Sigma70_r4_2"/>
    <property type="match status" value="1"/>
</dbReference>
<evidence type="ECO:0000259" key="5">
    <source>
        <dbReference type="Pfam" id="PF04542"/>
    </source>
</evidence>
<evidence type="ECO:0000259" key="6">
    <source>
        <dbReference type="Pfam" id="PF08281"/>
    </source>
</evidence>
<dbReference type="Proteomes" id="UP000228952">
    <property type="component" value="Unassembled WGS sequence"/>
</dbReference>
<feature type="domain" description="RNA polymerase sigma factor 70 region 4 type 2" evidence="6">
    <location>
        <begin position="134"/>
        <end position="180"/>
    </location>
</feature>
<dbReference type="InterPro" id="IPR039425">
    <property type="entry name" value="RNA_pol_sigma-70-like"/>
</dbReference>
<dbReference type="Gene3D" id="1.10.1740.10">
    <property type="match status" value="1"/>
</dbReference>
<protein>
    <recommendedName>
        <fullName evidence="9">RNA polymerase subunit sigma-24</fullName>
    </recommendedName>
</protein>
<accession>A0A2M7W1J1</accession>
<organism evidence="7 8">
    <name type="scientific">Candidatus Dojkabacteria bacterium CG_4_10_14_0_2_um_filter_Dojkabacteria_WS6_41_15</name>
    <dbReference type="NCBI Taxonomy" id="2014249"/>
    <lineage>
        <taxon>Bacteria</taxon>
        <taxon>Candidatus Dojkabacteria</taxon>
    </lineage>
</organism>
<dbReference type="InterPro" id="IPR007627">
    <property type="entry name" value="RNA_pol_sigma70_r2"/>
</dbReference>
<evidence type="ECO:0000256" key="4">
    <source>
        <dbReference type="ARBA" id="ARBA00023163"/>
    </source>
</evidence>
<dbReference type="SUPFAM" id="SSF88659">
    <property type="entry name" value="Sigma3 and sigma4 domains of RNA polymerase sigma factors"/>
    <property type="match status" value="1"/>
</dbReference>
<dbReference type="SUPFAM" id="SSF88946">
    <property type="entry name" value="Sigma2 domain of RNA polymerase sigma factors"/>
    <property type="match status" value="1"/>
</dbReference>
<keyword evidence="2" id="KW-0805">Transcription regulation</keyword>
<keyword evidence="3" id="KW-0731">Sigma factor</keyword>
<evidence type="ECO:0000313" key="7">
    <source>
        <dbReference type="EMBL" id="PJA13324.1"/>
    </source>
</evidence>
<dbReference type="PANTHER" id="PTHR43133:SF51">
    <property type="entry name" value="RNA POLYMERASE SIGMA FACTOR"/>
    <property type="match status" value="1"/>
</dbReference>
<keyword evidence="4" id="KW-0804">Transcription</keyword>
<dbReference type="InterPro" id="IPR013324">
    <property type="entry name" value="RNA_pol_sigma_r3/r4-like"/>
</dbReference>
<dbReference type="GO" id="GO:0006352">
    <property type="term" value="P:DNA-templated transcription initiation"/>
    <property type="evidence" value="ECO:0007669"/>
    <property type="project" value="InterPro"/>
</dbReference>
<comment type="similarity">
    <text evidence="1">Belongs to the sigma-70 factor family. ECF subfamily.</text>
</comment>
<dbReference type="Pfam" id="PF04542">
    <property type="entry name" value="Sigma70_r2"/>
    <property type="match status" value="1"/>
</dbReference>
<proteinExistence type="inferred from homology"/>
<dbReference type="PANTHER" id="PTHR43133">
    <property type="entry name" value="RNA POLYMERASE ECF-TYPE SIGMA FACTO"/>
    <property type="match status" value="1"/>
</dbReference>
<reference evidence="8" key="1">
    <citation type="submission" date="2017-09" db="EMBL/GenBank/DDBJ databases">
        <title>Depth-based differentiation of microbial function through sediment-hosted aquifers and enrichment of novel symbionts in the deep terrestrial subsurface.</title>
        <authorList>
            <person name="Probst A.J."/>
            <person name="Ladd B."/>
            <person name="Jarett J.K."/>
            <person name="Geller-Mcgrath D.E."/>
            <person name="Sieber C.M.K."/>
            <person name="Emerson J.B."/>
            <person name="Anantharaman K."/>
            <person name="Thomas B.C."/>
            <person name="Malmstrom R."/>
            <person name="Stieglmeier M."/>
            <person name="Klingl A."/>
            <person name="Woyke T."/>
            <person name="Ryan C.M."/>
            <person name="Banfield J.F."/>
        </authorList>
    </citation>
    <scope>NUCLEOTIDE SEQUENCE [LARGE SCALE GENOMIC DNA]</scope>
</reference>
<dbReference type="InterPro" id="IPR013325">
    <property type="entry name" value="RNA_pol_sigma_r2"/>
</dbReference>
<evidence type="ECO:0000256" key="2">
    <source>
        <dbReference type="ARBA" id="ARBA00023015"/>
    </source>
</evidence>
<dbReference type="GO" id="GO:0016987">
    <property type="term" value="F:sigma factor activity"/>
    <property type="evidence" value="ECO:0007669"/>
    <property type="project" value="UniProtKB-KW"/>
</dbReference>
<evidence type="ECO:0000256" key="1">
    <source>
        <dbReference type="ARBA" id="ARBA00010641"/>
    </source>
</evidence>
<feature type="domain" description="RNA polymerase sigma-70 region 2" evidence="5">
    <location>
        <begin position="22"/>
        <end position="90"/>
    </location>
</feature>
<sequence length="187" mass="21978">MNTEDILLVQRALVDSNEFAPLVEKYERKLASYLQSIIFASKEDREDILQEIFIAAYRFLNSYKSEYSFSTWIYRIAHNQAMSFFRKHRNRLAAEYVPETSDETADVMENISSDEDIEKDVEQFLKLELVKGKIKLLNTQDREVLLLRYCEQKEYNEIAAILQIPEGTVASIIHRAKNKLKKLVHHD</sequence>
<dbReference type="AlphaFoldDB" id="A0A2M7W1J1"/>
<dbReference type="NCBIfam" id="TIGR02937">
    <property type="entry name" value="sigma70-ECF"/>
    <property type="match status" value="1"/>
</dbReference>
<gene>
    <name evidence="7" type="ORF">COX64_03505</name>
</gene>
<dbReference type="InterPro" id="IPR013249">
    <property type="entry name" value="RNA_pol_sigma70_r4_t2"/>
</dbReference>
<dbReference type="GO" id="GO:0003677">
    <property type="term" value="F:DNA binding"/>
    <property type="evidence" value="ECO:0007669"/>
    <property type="project" value="InterPro"/>
</dbReference>
<comment type="caution">
    <text evidence="7">The sequence shown here is derived from an EMBL/GenBank/DDBJ whole genome shotgun (WGS) entry which is preliminary data.</text>
</comment>
<dbReference type="EMBL" id="PFQB01000090">
    <property type="protein sequence ID" value="PJA13324.1"/>
    <property type="molecule type" value="Genomic_DNA"/>
</dbReference>